<evidence type="ECO:0000256" key="4">
    <source>
        <dbReference type="RuleBase" id="RU003682"/>
    </source>
</evidence>
<dbReference type="Pfam" id="PF14226">
    <property type="entry name" value="DIOX_N"/>
    <property type="match status" value="1"/>
</dbReference>
<dbReference type="OrthoDB" id="288590at2759"/>
<dbReference type="AlphaFoldDB" id="A0A5J4ZZ28"/>
<protein>
    <recommendedName>
        <fullName evidence="5">Fe2OG dioxygenase domain-containing protein</fullName>
    </recommendedName>
</protein>
<evidence type="ECO:0000313" key="6">
    <source>
        <dbReference type="EMBL" id="KAA8522958.1"/>
    </source>
</evidence>
<dbReference type="InterPro" id="IPR050295">
    <property type="entry name" value="Plant_2OG-oxidoreductases"/>
</dbReference>
<comment type="similarity">
    <text evidence="1 4">Belongs to the iron/ascorbate-dependent oxidoreductase family.</text>
</comment>
<proteinExistence type="inferred from homology"/>
<gene>
    <name evidence="6" type="ORF">F0562_009381</name>
</gene>
<dbReference type="InterPro" id="IPR026992">
    <property type="entry name" value="DIOX_N"/>
</dbReference>
<dbReference type="Proteomes" id="UP000325577">
    <property type="component" value="Linkage Group LG4"/>
</dbReference>
<name>A0A5J4ZZ28_9ASTE</name>
<dbReference type="SUPFAM" id="SSF51197">
    <property type="entry name" value="Clavaminate synthase-like"/>
    <property type="match status" value="1"/>
</dbReference>
<dbReference type="PROSITE" id="PS51471">
    <property type="entry name" value="FE2OG_OXY"/>
    <property type="match status" value="1"/>
</dbReference>
<keyword evidence="4" id="KW-0560">Oxidoreductase</keyword>
<dbReference type="EMBL" id="CM018047">
    <property type="protein sequence ID" value="KAA8522958.1"/>
    <property type="molecule type" value="Genomic_DNA"/>
</dbReference>
<accession>A0A5J4ZZ28</accession>
<evidence type="ECO:0000256" key="2">
    <source>
        <dbReference type="ARBA" id="ARBA00022723"/>
    </source>
</evidence>
<evidence type="ECO:0000259" key="5">
    <source>
        <dbReference type="PROSITE" id="PS51471"/>
    </source>
</evidence>
<keyword evidence="7" id="KW-1185">Reference proteome</keyword>
<organism evidence="6 7">
    <name type="scientific">Nyssa sinensis</name>
    <dbReference type="NCBI Taxonomy" id="561372"/>
    <lineage>
        <taxon>Eukaryota</taxon>
        <taxon>Viridiplantae</taxon>
        <taxon>Streptophyta</taxon>
        <taxon>Embryophyta</taxon>
        <taxon>Tracheophyta</taxon>
        <taxon>Spermatophyta</taxon>
        <taxon>Magnoliopsida</taxon>
        <taxon>eudicotyledons</taxon>
        <taxon>Gunneridae</taxon>
        <taxon>Pentapetalae</taxon>
        <taxon>asterids</taxon>
        <taxon>Cornales</taxon>
        <taxon>Nyssaceae</taxon>
        <taxon>Nyssa</taxon>
    </lineage>
</organism>
<dbReference type="Gene3D" id="2.60.120.330">
    <property type="entry name" value="B-lactam Antibiotic, Isopenicillin N Synthase, Chain"/>
    <property type="match status" value="1"/>
</dbReference>
<reference evidence="6 7" key="1">
    <citation type="submission" date="2019-09" db="EMBL/GenBank/DDBJ databases">
        <title>A chromosome-level genome assembly of the Chinese tupelo Nyssa sinensis.</title>
        <authorList>
            <person name="Yang X."/>
            <person name="Kang M."/>
            <person name="Yang Y."/>
            <person name="Xiong H."/>
            <person name="Wang M."/>
            <person name="Zhang Z."/>
            <person name="Wang Z."/>
            <person name="Wu H."/>
            <person name="Ma T."/>
            <person name="Liu J."/>
            <person name="Xi Z."/>
        </authorList>
    </citation>
    <scope>NUCLEOTIDE SEQUENCE [LARGE SCALE GENOMIC DNA]</scope>
    <source>
        <strain evidence="6">J267</strain>
        <tissue evidence="6">Leaf</tissue>
    </source>
</reference>
<dbReference type="GO" id="GO:0016705">
    <property type="term" value="F:oxidoreductase activity, acting on paired donors, with incorporation or reduction of molecular oxygen"/>
    <property type="evidence" value="ECO:0007669"/>
    <property type="project" value="UniProtKB-ARBA"/>
</dbReference>
<keyword evidence="2 4" id="KW-0479">Metal-binding</keyword>
<dbReference type="Pfam" id="PF03171">
    <property type="entry name" value="2OG-FeII_Oxy"/>
    <property type="match status" value="1"/>
</dbReference>
<evidence type="ECO:0000256" key="3">
    <source>
        <dbReference type="ARBA" id="ARBA00023004"/>
    </source>
</evidence>
<evidence type="ECO:0000313" key="7">
    <source>
        <dbReference type="Proteomes" id="UP000325577"/>
    </source>
</evidence>
<keyword evidence="3 4" id="KW-0408">Iron</keyword>
<dbReference type="GO" id="GO:0046872">
    <property type="term" value="F:metal ion binding"/>
    <property type="evidence" value="ECO:0007669"/>
    <property type="project" value="UniProtKB-KW"/>
</dbReference>
<dbReference type="InterPro" id="IPR005123">
    <property type="entry name" value="Oxoglu/Fe-dep_dioxygenase_dom"/>
</dbReference>
<sequence length="355" mass="40672">MAEILPPAKAETILVSQPVQELVIDGDQLPERYICKENDRGIIDASVPLIEIPVIDLSLLTNSSSTGRQELDKLQSALSSWGCFQAVNHGMASSLLDEVREVTKQFFALPVEEKQKYSRAADDIEGYGNDMVLSEHQTLDWTDRVYLLVNPEEQRKLKYWPENPKTFRDILHEYSTKLRLITELLLKAMARSLNLEEESFLKQYGQQAKVYARFNFYPQCPRPDLVLGLKPHADGSAITILLQDKEVEGLQILKDDQWVRVPIVPHALLVNVGDQVEIMSNGIYKSPVHRVLTNSERERISVAMFCSPDPEKEIEPVGELVNDNRPQLYKKVKNYVAAYFQYYQQWKRPIDAVKI</sequence>
<dbReference type="FunFam" id="2.60.120.330:FF:000018">
    <property type="entry name" value="2-oxoglutarate (2OG) and Fe(II)-dependent oxygenase superfamily protein"/>
    <property type="match status" value="1"/>
</dbReference>
<evidence type="ECO:0000256" key="1">
    <source>
        <dbReference type="ARBA" id="ARBA00008056"/>
    </source>
</evidence>
<dbReference type="InterPro" id="IPR027443">
    <property type="entry name" value="IPNS-like_sf"/>
</dbReference>
<dbReference type="PANTHER" id="PTHR47991">
    <property type="entry name" value="OXOGLUTARATE/IRON-DEPENDENT DIOXYGENASE"/>
    <property type="match status" value="1"/>
</dbReference>
<dbReference type="InterPro" id="IPR044861">
    <property type="entry name" value="IPNS-like_FE2OG_OXY"/>
</dbReference>
<feature type="domain" description="Fe2OG dioxygenase" evidence="5">
    <location>
        <begin position="208"/>
        <end position="308"/>
    </location>
</feature>